<feature type="compositionally biased region" description="Basic and acidic residues" evidence="1">
    <location>
        <begin position="1"/>
        <end position="14"/>
    </location>
</feature>
<evidence type="ECO:0000313" key="3">
    <source>
        <dbReference type="Proteomes" id="UP000600918"/>
    </source>
</evidence>
<feature type="region of interest" description="Disordered" evidence="1">
    <location>
        <begin position="1"/>
        <end position="99"/>
    </location>
</feature>
<accession>A0A834KIB5</accession>
<gene>
    <name evidence="2" type="ORF">H0235_014718</name>
</gene>
<organism evidence="2 3">
    <name type="scientific">Vespula pensylvanica</name>
    <name type="common">Western yellow jacket</name>
    <name type="synonym">Wasp</name>
    <dbReference type="NCBI Taxonomy" id="30213"/>
    <lineage>
        <taxon>Eukaryota</taxon>
        <taxon>Metazoa</taxon>
        <taxon>Ecdysozoa</taxon>
        <taxon>Arthropoda</taxon>
        <taxon>Hexapoda</taxon>
        <taxon>Insecta</taxon>
        <taxon>Pterygota</taxon>
        <taxon>Neoptera</taxon>
        <taxon>Endopterygota</taxon>
        <taxon>Hymenoptera</taxon>
        <taxon>Apocrita</taxon>
        <taxon>Aculeata</taxon>
        <taxon>Vespoidea</taxon>
        <taxon>Vespidae</taxon>
        <taxon>Vespinae</taxon>
        <taxon>Vespula</taxon>
    </lineage>
</organism>
<evidence type="ECO:0000256" key="1">
    <source>
        <dbReference type="SAM" id="MobiDB-lite"/>
    </source>
</evidence>
<reference evidence="2" key="1">
    <citation type="journal article" date="2020" name="G3 (Bethesda)">
        <title>High-Quality Assemblies for Three Invasive Social Wasps from the &lt;i&gt;Vespula&lt;/i&gt; Genus.</title>
        <authorList>
            <person name="Harrop T.W.R."/>
            <person name="Guhlin J."/>
            <person name="McLaughlin G.M."/>
            <person name="Permina E."/>
            <person name="Stockwell P."/>
            <person name="Gilligan J."/>
            <person name="Le Lec M.F."/>
            <person name="Gruber M.A.M."/>
            <person name="Quinn O."/>
            <person name="Lovegrove M."/>
            <person name="Duncan E.J."/>
            <person name="Remnant E.J."/>
            <person name="Van Eeckhoven J."/>
            <person name="Graham B."/>
            <person name="Knapp R.A."/>
            <person name="Langford K.W."/>
            <person name="Kronenberg Z."/>
            <person name="Press M.O."/>
            <person name="Eacker S.M."/>
            <person name="Wilson-Rankin E.E."/>
            <person name="Purcell J."/>
            <person name="Lester P.J."/>
            <person name="Dearden P.K."/>
        </authorList>
    </citation>
    <scope>NUCLEOTIDE SEQUENCE</scope>
    <source>
        <strain evidence="2">Volc-1</strain>
    </source>
</reference>
<keyword evidence="3" id="KW-1185">Reference proteome</keyword>
<name>A0A834KIB5_VESPE</name>
<dbReference type="Proteomes" id="UP000600918">
    <property type="component" value="Unassembled WGS sequence"/>
</dbReference>
<dbReference type="EMBL" id="JACSDY010000015">
    <property type="protein sequence ID" value="KAF7407062.1"/>
    <property type="molecule type" value="Genomic_DNA"/>
</dbReference>
<dbReference type="AlphaFoldDB" id="A0A834KIB5"/>
<protein>
    <submittedName>
        <fullName evidence="2">Uncharacterized protein</fullName>
    </submittedName>
</protein>
<comment type="caution">
    <text evidence="2">The sequence shown here is derived from an EMBL/GenBank/DDBJ whole genome shotgun (WGS) entry which is preliminary data.</text>
</comment>
<sequence length="143" mass="16652">MDRKSPHEDGDRAKSINFPEIVRRGLVSKTRRFSTKDTDKSKRKRRETRIAAKIPIKEQRTHNFGLLAINDRSDSVKRDNPLPSSPPPPPPPPPQRPEIFEECRRGLRALFEHLRVCALLVRFVSRVLDRVDDLERGEDVLRR</sequence>
<feature type="compositionally biased region" description="Pro residues" evidence="1">
    <location>
        <begin position="83"/>
        <end position="96"/>
    </location>
</feature>
<feature type="compositionally biased region" description="Basic and acidic residues" evidence="1">
    <location>
        <begin position="71"/>
        <end position="80"/>
    </location>
</feature>
<evidence type="ECO:0000313" key="2">
    <source>
        <dbReference type="EMBL" id="KAF7407062.1"/>
    </source>
</evidence>
<proteinExistence type="predicted"/>